<dbReference type="GO" id="GO:0055085">
    <property type="term" value="P:transmembrane transport"/>
    <property type="evidence" value="ECO:0007669"/>
    <property type="project" value="InterPro"/>
</dbReference>
<dbReference type="InterPro" id="IPR011547">
    <property type="entry name" value="SLC26A/SulP_dom"/>
</dbReference>
<feature type="transmembrane region" description="Helical" evidence="9">
    <location>
        <begin position="377"/>
        <end position="403"/>
    </location>
</feature>
<feature type="compositionally biased region" description="Basic and acidic residues" evidence="8">
    <location>
        <begin position="718"/>
        <end position="742"/>
    </location>
</feature>
<keyword evidence="3 9" id="KW-0812">Transmembrane</keyword>
<feature type="region of interest" description="Disordered" evidence="8">
    <location>
        <begin position="1"/>
        <end position="58"/>
    </location>
</feature>
<dbReference type="AlphaFoldDB" id="A0A5N6A7Q2"/>
<feature type="transmembrane region" description="Helical" evidence="9">
    <location>
        <begin position="241"/>
        <end position="263"/>
    </location>
</feature>
<dbReference type="InterPro" id="IPR001765">
    <property type="entry name" value="Carbonic_anhydrase"/>
</dbReference>
<keyword evidence="4 9" id="KW-1133">Transmembrane helix</keyword>
<evidence type="ECO:0000256" key="2">
    <source>
        <dbReference type="ARBA" id="ARBA00006217"/>
    </source>
</evidence>
<dbReference type="InterPro" id="IPR001902">
    <property type="entry name" value="SLC26A/SulP_fam"/>
</dbReference>
<dbReference type="EMBL" id="VDLY02000011">
    <property type="protein sequence ID" value="KAB8163740.1"/>
    <property type="molecule type" value="Genomic_DNA"/>
</dbReference>
<evidence type="ECO:0000256" key="3">
    <source>
        <dbReference type="ARBA" id="ARBA00022692"/>
    </source>
</evidence>
<feature type="binding site" evidence="7">
    <location>
        <position position="619"/>
    </location>
    <ligand>
        <name>Zn(2+)</name>
        <dbReference type="ChEBI" id="CHEBI:29105"/>
    </ligand>
</feature>
<dbReference type="RefSeq" id="WP_139669594.1">
    <property type="nucleotide sequence ID" value="NZ_VDLY02000011.1"/>
</dbReference>
<dbReference type="Pfam" id="PF00484">
    <property type="entry name" value="Pro_CA"/>
    <property type="match status" value="1"/>
</dbReference>
<feature type="transmembrane region" description="Helical" evidence="9">
    <location>
        <begin position="283"/>
        <end position="308"/>
    </location>
</feature>
<feature type="transmembrane region" description="Helical" evidence="9">
    <location>
        <begin position="90"/>
        <end position="110"/>
    </location>
</feature>
<comment type="cofactor">
    <cofactor evidence="7">
        <name>Zn(2+)</name>
        <dbReference type="ChEBI" id="CHEBI:29105"/>
    </cofactor>
    <text evidence="7">Binds 1 zinc ion per subunit.</text>
</comment>
<feature type="binding site" evidence="7">
    <location>
        <position position="621"/>
    </location>
    <ligand>
        <name>Zn(2+)</name>
        <dbReference type="ChEBI" id="CHEBI:29105"/>
    </ligand>
</feature>
<comment type="subcellular location">
    <subcellularLocation>
        <location evidence="1">Membrane</location>
        <topology evidence="1">Multi-pass membrane protein</topology>
    </subcellularLocation>
</comment>
<feature type="transmembrane region" description="Helical" evidence="9">
    <location>
        <begin position="211"/>
        <end position="229"/>
    </location>
</feature>
<evidence type="ECO:0000256" key="1">
    <source>
        <dbReference type="ARBA" id="ARBA00004141"/>
    </source>
</evidence>
<feature type="transmembrane region" description="Helical" evidence="9">
    <location>
        <begin position="164"/>
        <end position="186"/>
    </location>
</feature>
<feature type="transmembrane region" description="Helical" evidence="9">
    <location>
        <begin position="130"/>
        <end position="152"/>
    </location>
</feature>
<dbReference type="GO" id="GO:0004089">
    <property type="term" value="F:carbonate dehydratase activity"/>
    <property type="evidence" value="ECO:0007669"/>
    <property type="project" value="InterPro"/>
</dbReference>
<evidence type="ECO:0000256" key="8">
    <source>
        <dbReference type="SAM" id="MobiDB-lite"/>
    </source>
</evidence>
<evidence type="ECO:0000256" key="5">
    <source>
        <dbReference type="ARBA" id="ARBA00023136"/>
    </source>
</evidence>
<dbReference type="InterPro" id="IPR036874">
    <property type="entry name" value="Carbonic_anhydrase_sf"/>
</dbReference>
<dbReference type="SUPFAM" id="SSF53056">
    <property type="entry name" value="beta-carbonic anhydrase, cab"/>
    <property type="match status" value="1"/>
</dbReference>
<keyword evidence="7" id="KW-0862">Zinc</keyword>
<dbReference type="OrthoDB" id="9771198at2"/>
<dbReference type="Pfam" id="PF00916">
    <property type="entry name" value="Sulfate_transp"/>
    <property type="match status" value="1"/>
</dbReference>
<dbReference type="SMART" id="SM00947">
    <property type="entry name" value="Pro_CA"/>
    <property type="match status" value="1"/>
</dbReference>
<feature type="binding site" evidence="7">
    <location>
        <position position="683"/>
    </location>
    <ligand>
        <name>Zn(2+)</name>
        <dbReference type="ChEBI" id="CHEBI:29105"/>
    </ligand>
</feature>
<evidence type="ECO:0000256" key="9">
    <source>
        <dbReference type="SAM" id="Phobius"/>
    </source>
</evidence>
<evidence type="ECO:0000256" key="7">
    <source>
        <dbReference type="PIRSR" id="PIRSR601765-1"/>
    </source>
</evidence>
<proteinExistence type="inferred from homology"/>
<dbReference type="GO" id="GO:0016020">
    <property type="term" value="C:membrane"/>
    <property type="evidence" value="ECO:0007669"/>
    <property type="project" value="UniProtKB-SubCell"/>
</dbReference>
<evidence type="ECO:0000256" key="6">
    <source>
        <dbReference type="ARBA" id="ARBA00024993"/>
    </source>
</evidence>
<evidence type="ECO:0000313" key="12">
    <source>
        <dbReference type="Proteomes" id="UP000314251"/>
    </source>
</evidence>
<sequence>MSACAPTPDSTQPEPSSPSVSSGPSGRSGPPDPSSATPAAARTPPPAGAGADPGPAERRRADLSASISVFLIALPLSLGIALATGAPLQAGLVAAAVGGIVVGLLGGAPLQVSGPAAGLTVVTADLIQQYGWRTTCAITALAGLAQLGLSALRVARSALMVSPAIVHGMLAGIGATIALSQLHIVLGGEPESSALDNLADLPGQLADPQLASLWVGGLTVAVLLLWPRLPGRSGGLVRRAAPAALAAVVLATFLSWALSLGVPRVDLPSWSSHALPELPDGPVLGLFAAVLTITLVASVESLLSAVAVDKLAAARQRAGGPRVPRADLDRELRGQGVANLVSGSLGGLPVTGVAVRSSANVAAGAVSRRSTVLHGCWVLLATGLLVGLLELIPLGALAALVMVVGVQMVNITHIRSVTRHREVAVYVATAVGVTVFGVLEGVGIGILAAVAVALHRLTHTGISHERLPDGTHRVRVRGQLTFLSVPRLSRVLGQVPERARVSVELEGTFVDHAAYETLHDWRAAHQAQGGTVELPGGLGRSGSKVAAPHRCHPWHSWRNHRDVACETAPADGSPAPVALADPLLGGLRAFQSTTAPMVREELARLAREGQRPGQLFLTCADSRLVTSMITSSGPGDLFTVRNIGNLVPPPGTESGDDSVGAAIEYALTELGVTTITVCGHSGCGAMRALRSADRERGGLPEGPLGRWLLHARPSLERLRQDPRPRLDEDSRRLDEDSPRLDGDGDGGAAGGSEAGELEALCLANVVQQLDHLAKHPWVAQRLAEGTVELRGMYFHVGQAQAYVLDRERGRPPVFTAVRPERAEGVVGVPASGRAEPVRRSG</sequence>
<protein>
    <submittedName>
        <fullName evidence="11">Transporter</fullName>
    </submittedName>
</protein>
<gene>
    <name evidence="11" type="ORF">FH607_017465</name>
</gene>
<organism evidence="11 12">
    <name type="scientific">Streptomyces mimosae</name>
    <dbReference type="NCBI Taxonomy" id="2586635"/>
    <lineage>
        <taxon>Bacteria</taxon>
        <taxon>Bacillati</taxon>
        <taxon>Actinomycetota</taxon>
        <taxon>Actinomycetes</taxon>
        <taxon>Kitasatosporales</taxon>
        <taxon>Streptomycetaceae</taxon>
        <taxon>Streptomyces</taxon>
    </lineage>
</organism>
<name>A0A5N6A7Q2_9ACTN</name>
<reference evidence="11" key="1">
    <citation type="submission" date="2019-10" db="EMBL/GenBank/DDBJ databases">
        <title>Nonomuraea sp. nov., isolated from Phyllanthus amarus.</title>
        <authorList>
            <person name="Klykleung N."/>
            <person name="Tanasupawat S."/>
        </authorList>
    </citation>
    <scope>NUCLEOTIDE SEQUENCE [LARGE SCALE GENOMIC DNA]</scope>
    <source>
        <strain evidence="11">3MP-10</strain>
    </source>
</reference>
<feature type="transmembrane region" description="Helical" evidence="9">
    <location>
        <begin position="423"/>
        <end position="454"/>
    </location>
</feature>
<keyword evidence="12" id="KW-1185">Reference proteome</keyword>
<evidence type="ECO:0000313" key="11">
    <source>
        <dbReference type="EMBL" id="KAB8163740.1"/>
    </source>
</evidence>
<feature type="binding site" evidence="7">
    <location>
        <position position="680"/>
    </location>
    <ligand>
        <name>Zn(2+)</name>
        <dbReference type="ChEBI" id="CHEBI:29105"/>
    </ligand>
</feature>
<dbReference type="PANTHER" id="PTHR11814">
    <property type="entry name" value="SULFATE TRANSPORTER"/>
    <property type="match status" value="1"/>
</dbReference>
<keyword evidence="5 9" id="KW-0472">Membrane</keyword>
<dbReference type="Proteomes" id="UP000314251">
    <property type="component" value="Unassembled WGS sequence"/>
</dbReference>
<dbReference type="Gene3D" id="3.40.1050.10">
    <property type="entry name" value="Carbonic anhydrase"/>
    <property type="match status" value="1"/>
</dbReference>
<feature type="region of interest" description="Disordered" evidence="8">
    <location>
        <begin position="718"/>
        <end position="752"/>
    </location>
</feature>
<comment type="function">
    <text evidence="6">Catalyzes the reversible hydration of carbon dioxide to form bicarbonate.</text>
</comment>
<evidence type="ECO:0000259" key="10">
    <source>
        <dbReference type="Pfam" id="PF00916"/>
    </source>
</evidence>
<feature type="transmembrane region" description="Helical" evidence="9">
    <location>
        <begin position="63"/>
        <end position="83"/>
    </location>
</feature>
<accession>A0A5N6A7Q2</accession>
<evidence type="ECO:0000256" key="4">
    <source>
        <dbReference type="ARBA" id="ARBA00022989"/>
    </source>
</evidence>
<keyword evidence="7" id="KW-0479">Metal-binding</keyword>
<comment type="caution">
    <text evidence="11">The sequence shown here is derived from an EMBL/GenBank/DDBJ whole genome shotgun (WGS) entry which is preliminary data.</text>
</comment>
<feature type="domain" description="SLC26A/SulP transporter" evidence="10">
    <location>
        <begin position="61"/>
        <end position="426"/>
    </location>
</feature>
<feature type="compositionally biased region" description="Low complexity" evidence="8">
    <location>
        <begin position="13"/>
        <end position="54"/>
    </location>
</feature>
<dbReference type="GO" id="GO:0008270">
    <property type="term" value="F:zinc ion binding"/>
    <property type="evidence" value="ECO:0007669"/>
    <property type="project" value="InterPro"/>
</dbReference>
<comment type="similarity">
    <text evidence="2">Belongs to the beta-class carbonic anhydrase family.</text>
</comment>